<comment type="caution">
    <text evidence="1">The sequence shown here is derived from an EMBL/GenBank/DDBJ whole genome shotgun (WGS) entry which is preliminary data.</text>
</comment>
<accession>A0ABR1NY39</accession>
<sequence length="149" mass="16287">MASKNLDEYKAASTRAIFLSHGEVNDPTDHSAIAGSHWAFGVEHGGNFWYYDSIRAERMSRAVSANDAYVKLLSASGVANDLGGKIRPVNVQPSGWECGLLAVEILRQIACEHGNNPSAVKTWGNELSVITKKWQRLIQSALLDVDLSF</sequence>
<protein>
    <recommendedName>
        <fullName evidence="3">Ubiquitin-like protease family profile domain-containing protein</fullName>
    </recommendedName>
</protein>
<evidence type="ECO:0000313" key="2">
    <source>
        <dbReference type="Proteomes" id="UP001430848"/>
    </source>
</evidence>
<dbReference type="Gene3D" id="3.40.395.10">
    <property type="entry name" value="Adenoviral Proteinase, Chain A"/>
    <property type="match status" value="1"/>
</dbReference>
<reference evidence="1 2" key="1">
    <citation type="submission" date="2024-02" db="EMBL/GenBank/DDBJ databases">
        <title>De novo assembly and annotation of 12 fungi associated with fruit tree decline syndrome in Ontario, Canada.</title>
        <authorList>
            <person name="Sulman M."/>
            <person name="Ellouze W."/>
            <person name="Ilyukhin E."/>
        </authorList>
    </citation>
    <scope>NUCLEOTIDE SEQUENCE [LARGE SCALE GENOMIC DNA]</scope>
    <source>
        <strain evidence="1 2">M169</strain>
    </source>
</reference>
<name>A0ABR1NY39_DIAER</name>
<gene>
    <name evidence="1" type="ORF">SLS63_010008</name>
</gene>
<evidence type="ECO:0000313" key="1">
    <source>
        <dbReference type="EMBL" id="KAK7720113.1"/>
    </source>
</evidence>
<proteinExistence type="predicted"/>
<keyword evidence="2" id="KW-1185">Reference proteome</keyword>
<organism evidence="1 2">
    <name type="scientific">Diaporthe eres</name>
    <name type="common">Phomopsis oblonga</name>
    <dbReference type="NCBI Taxonomy" id="83184"/>
    <lineage>
        <taxon>Eukaryota</taxon>
        <taxon>Fungi</taxon>
        <taxon>Dikarya</taxon>
        <taxon>Ascomycota</taxon>
        <taxon>Pezizomycotina</taxon>
        <taxon>Sordariomycetes</taxon>
        <taxon>Sordariomycetidae</taxon>
        <taxon>Diaporthales</taxon>
        <taxon>Diaporthaceae</taxon>
        <taxon>Diaporthe</taxon>
        <taxon>Diaporthe eres species complex</taxon>
    </lineage>
</organism>
<evidence type="ECO:0008006" key="3">
    <source>
        <dbReference type="Google" id="ProtNLM"/>
    </source>
</evidence>
<dbReference type="Proteomes" id="UP001430848">
    <property type="component" value="Unassembled WGS sequence"/>
</dbReference>
<dbReference type="EMBL" id="JAKNSF020000078">
    <property type="protein sequence ID" value="KAK7720113.1"/>
    <property type="molecule type" value="Genomic_DNA"/>
</dbReference>